<sequence length="153" mass="18156">MKRLLVGDVFEIDTPKGKAYLQHVFNNPDLVELIRVLPGIYEEQPQNLSELVHGKEEYLIHFPVKAAIKKKILRVIGNYDLPIGFVIPDKFRDCFDDSNGGGVYWQIVDYDSWQRQTFYELTDEQIKLSPWDIWNDTLLIERICQNWRLDKWK</sequence>
<dbReference type="RefSeq" id="WP_377731844.1">
    <property type="nucleotide sequence ID" value="NZ_JBHSRI010000002.1"/>
</dbReference>
<dbReference type="EMBL" id="JBHSRI010000002">
    <property type="protein sequence ID" value="MFC6037852.1"/>
    <property type="molecule type" value="Genomic_DNA"/>
</dbReference>
<keyword evidence="2" id="KW-1185">Reference proteome</keyword>
<comment type="caution">
    <text evidence="1">The sequence shown here is derived from an EMBL/GenBank/DDBJ whole genome shotgun (WGS) entry which is preliminary data.</text>
</comment>
<reference evidence="2" key="1">
    <citation type="journal article" date="2019" name="Int. J. Syst. Evol. Microbiol.">
        <title>The Global Catalogue of Microorganisms (GCM) 10K type strain sequencing project: providing services to taxonomists for standard genome sequencing and annotation.</title>
        <authorList>
            <consortium name="The Broad Institute Genomics Platform"/>
            <consortium name="The Broad Institute Genome Sequencing Center for Infectious Disease"/>
            <person name="Wu L."/>
            <person name="Ma J."/>
        </authorList>
    </citation>
    <scope>NUCLEOTIDE SEQUENCE [LARGE SCALE GENOMIC DNA]</scope>
    <source>
        <strain evidence="2">CCUG 54527</strain>
    </source>
</reference>
<gene>
    <name evidence="1" type="ORF">ACFPYN_00165</name>
</gene>
<dbReference type="Proteomes" id="UP001596170">
    <property type="component" value="Unassembled WGS sequence"/>
</dbReference>
<name>A0ABW1L4S9_9BACL</name>
<proteinExistence type="predicted"/>
<accession>A0ABW1L4S9</accession>
<protein>
    <submittedName>
        <fullName evidence="1">Uncharacterized protein</fullName>
    </submittedName>
</protein>
<organism evidence="1 2">
    <name type="scientific">Paenisporosarcina macmurdoensis</name>
    <dbReference type="NCBI Taxonomy" id="212659"/>
    <lineage>
        <taxon>Bacteria</taxon>
        <taxon>Bacillati</taxon>
        <taxon>Bacillota</taxon>
        <taxon>Bacilli</taxon>
        <taxon>Bacillales</taxon>
        <taxon>Caryophanaceae</taxon>
        <taxon>Paenisporosarcina</taxon>
    </lineage>
</organism>
<evidence type="ECO:0000313" key="2">
    <source>
        <dbReference type="Proteomes" id="UP001596170"/>
    </source>
</evidence>
<evidence type="ECO:0000313" key="1">
    <source>
        <dbReference type="EMBL" id="MFC6037852.1"/>
    </source>
</evidence>